<keyword evidence="4" id="KW-1185">Reference proteome</keyword>
<gene>
    <name evidence="3" type="ORF">TrLO_g10575</name>
</gene>
<accession>A0A9W7FU05</accession>
<feature type="region of interest" description="Disordered" evidence="1">
    <location>
        <begin position="66"/>
        <end position="85"/>
    </location>
</feature>
<name>A0A9W7FU05_9STRA</name>
<keyword evidence="2" id="KW-0812">Transmembrane</keyword>
<evidence type="ECO:0000313" key="3">
    <source>
        <dbReference type="EMBL" id="GMI17936.1"/>
    </source>
</evidence>
<reference evidence="4" key="1">
    <citation type="journal article" date="2023" name="Commun. Biol.">
        <title>Genome analysis of Parmales, the sister group of diatoms, reveals the evolutionary specialization of diatoms from phago-mixotrophs to photoautotrophs.</title>
        <authorList>
            <person name="Ban H."/>
            <person name="Sato S."/>
            <person name="Yoshikawa S."/>
            <person name="Yamada K."/>
            <person name="Nakamura Y."/>
            <person name="Ichinomiya M."/>
            <person name="Sato N."/>
            <person name="Blanc-Mathieu R."/>
            <person name="Endo H."/>
            <person name="Kuwata A."/>
            <person name="Ogata H."/>
        </authorList>
    </citation>
    <scope>NUCLEOTIDE SEQUENCE [LARGE SCALE GENOMIC DNA]</scope>
    <source>
        <strain evidence="4">NIES 3700</strain>
    </source>
</reference>
<evidence type="ECO:0000313" key="4">
    <source>
        <dbReference type="Proteomes" id="UP001165122"/>
    </source>
</evidence>
<dbReference type="EMBL" id="BRXW01000312">
    <property type="protein sequence ID" value="GMI17936.1"/>
    <property type="molecule type" value="Genomic_DNA"/>
</dbReference>
<comment type="caution">
    <text evidence="3">The sequence shown here is derived from an EMBL/GenBank/DDBJ whole genome shotgun (WGS) entry which is preliminary data.</text>
</comment>
<evidence type="ECO:0000256" key="1">
    <source>
        <dbReference type="SAM" id="MobiDB-lite"/>
    </source>
</evidence>
<protein>
    <submittedName>
        <fullName evidence="3">Uncharacterized protein</fullName>
    </submittedName>
</protein>
<keyword evidence="2" id="KW-1133">Transmembrane helix</keyword>
<keyword evidence="2" id="KW-0472">Membrane</keyword>
<dbReference type="Proteomes" id="UP001165122">
    <property type="component" value="Unassembled WGS sequence"/>
</dbReference>
<evidence type="ECO:0000256" key="2">
    <source>
        <dbReference type="SAM" id="Phobius"/>
    </source>
</evidence>
<organism evidence="3 4">
    <name type="scientific">Triparma laevis f. longispina</name>
    <dbReference type="NCBI Taxonomy" id="1714387"/>
    <lineage>
        <taxon>Eukaryota</taxon>
        <taxon>Sar</taxon>
        <taxon>Stramenopiles</taxon>
        <taxon>Ochrophyta</taxon>
        <taxon>Bolidophyceae</taxon>
        <taxon>Parmales</taxon>
        <taxon>Triparmaceae</taxon>
        <taxon>Triparma</taxon>
    </lineage>
</organism>
<sequence length="85" mass="9307">MSKKSPKQAPGIAGSDAYATAAKFLFWLVVWMPIRVLLLLFCFFDKEKANCIYSRLNVCGCTGSWAPPPQEPVVNPGGDDMQSPV</sequence>
<feature type="transmembrane region" description="Helical" evidence="2">
    <location>
        <begin position="24"/>
        <end position="44"/>
    </location>
</feature>
<proteinExistence type="predicted"/>
<dbReference type="AlphaFoldDB" id="A0A9W7FU05"/>